<dbReference type="SUPFAM" id="SSF52047">
    <property type="entry name" value="RNI-like"/>
    <property type="match status" value="1"/>
</dbReference>
<sequence>METVEPLTRLCLQAVARNIIHFFNSRLLDSTDSMLHYRAFFHPFDVSVVERLREDGEFKSIVLAALSTKALAPWVRYGELLFEDKRPLDPNDLDRFGLDFTMRSSKGGCAVAAMPVASDSSPLEVDLTFDGSPRQLTFTSDTNCDEPLGVLIKRDVPLTNFGAHAIADLMFRVDTIQCLSLVSCRIGTAGVVLLAMAVAKSRTLRLLDVSNDWAVSHRSSYANCVGDGGAMALAAALRANTSLQKVVLSGNPIGFVGGKALAEGIRCNSTLQTLHLKQTRVRAAAKTLIQAFEDTPTLLDLDLEYCRLPPGMGSYLAQARHVRATAPRNAQPPFMATTYIT</sequence>
<dbReference type="PANTHER" id="PTHR24113">
    <property type="entry name" value="RAN GTPASE-ACTIVATING PROTEIN 1"/>
    <property type="match status" value="1"/>
</dbReference>
<dbReference type="InterPro" id="IPR032675">
    <property type="entry name" value="LRR_dom_sf"/>
</dbReference>
<evidence type="ECO:0000313" key="5">
    <source>
        <dbReference type="EMBL" id="VFT99921.1"/>
    </source>
</evidence>
<dbReference type="InterPro" id="IPR027038">
    <property type="entry name" value="RanGap"/>
</dbReference>
<dbReference type="EMBL" id="VJMH01007246">
    <property type="protein sequence ID" value="KAF0684761.1"/>
    <property type="molecule type" value="Genomic_DNA"/>
</dbReference>
<keyword evidence="3" id="KW-0677">Repeat</keyword>
<dbReference type="PANTHER" id="PTHR24113:SF12">
    <property type="entry name" value="RAN GTPASE-ACTIVATING PROTEIN 1"/>
    <property type="match status" value="1"/>
</dbReference>
<keyword evidence="6" id="KW-1185">Reference proteome</keyword>
<name>A0A485LNC1_9STRA</name>
<keyword evidence="1" id="KW-0343">GTPase activation</keyword>
<evidence type="ECO:0000256" key="3">
    <source>
        <dbReference type="ARBA" id="ARBA00022737"/>
    </source>
</evidence>
<evidence type="ECO:0000256" key="1">
    <source>
        <dbReference type="ARBA" id="ARBA00022468"/>
    </source>
</evidence>
<dbReference type="Proteomes" id="UP000332933">
    <property type="component" value="Unassembled WGS sequence"/>
</dbReference>
<dbReference type="SMART" id="SM00368">
    <property type="entry name" value="LRR_RI"/>
    <property type="match status" value="4"/>
</dbReference>
<dbReference type="OrthoDB" id="120976at2759"/>
<protein>
    <submittedName>
        <fullName evidence="5">Aste57867_23276 protein</fullName>
    </submittedName>
</protein>
<dbReference type="GO" id="GO:0006913">
    <property type="term" value="P:nucleocytoplasmic transport"/>
    <property type="evidence" value="ECO:0007669"/>
    <property type="project" value="TreeGrafter"/>
</dbReference>
<dbReference type="Gene3D" id="3.80.10.10">
    <property type="entry name" value="Ribonuclease Inhibitor"/>
    <property type="match status" value="2"/>
</dbReference>
<evidence type="ECO:0000313" key="4">
    <source>
        <dbReference type="EMBL" id="KAF0684761.1"/>
    </source>
</evidence>
<evidence type="ECO:0000256" key="2">
    <source>
        <dbReference type="ARBA" id="ARBA00022614"/>
    </source>
</evidence>
<dbReference type="GO" id="GO:0005096">
    <property type="term" value="F:GTPase activator activity"/>
    <property type="evidence" value="ECO:0007669"/>
    <property type="project" value="UniProtKB-KW"/>
</dbReference>
<accession>A0A485LNC1</accession>
<gene>
    <name evidence="5" type="primary">Aste57867_23276</name>
    <name evidence="4" type="ORF">As57867_023205</name>
    <name evidence="5" type="ORF">ASTE57867_23276</name>
</gene>
<dbReference type="GO" id="GO:0005829">
    <property type="term" value="C:cytosol"/>
    <property type="evidence" value="ECO:0007669"/>
    <property type="project" value="TreeGrafter"/>
</dbReference>
<reference evidence="4" key="2">
    <citation type="submission" date="2019-06" db="EMBL/GenBank/DDBJ databases">
        <title>Genomics analysis of Aphanomyces spp. identifies a new class of oomycete effector associated with host adaptation.</title>
        <authorList>
            <person name="Gaulin E."/>
        </authorList>
    </citation>
    <scope>NUCLEOTIDE SEQUENCE</scope>
    <source>
        <strain evidence="4">CBS 578.67</strain>
    </source>
</reference>
<organism evidence="5 6">
    <name type="scientific">Aphanomyces stellatus</name>
    <dbReference type="NCBI Taxonomy" id="120398"/>
    <lineage>
        <taxon>Eukaryota</taxon>
        <taxon>Sar</taxon>
        <taxon>Stramenopiles</taxon>
        <taxon>Oomycota</taxon>
        <taxon>Saprolegniomycetes</taxon>
        <taxon>Saprolegniales</taxon>
        <taxon>Verrucalvaceae</taxon>
        <taxon>Aphanomyces</taxon>
    </lineage>
</organism>
<dbReference type="GO" id="GO:0031267">
    <property type="term" value="F:small GTPase binding"/>
    <property type="evidence" value="ECO:0007669"/>
    <property type="project" value="TreeGrafter"/>
</dbReference>
<dbReference type="InterPro" id="IPR001611">
    <property type="entry name" value="Leu-rich_rpt"/>
</dbReference>
<dbReference type="GO" id="GO:0005634">
    <property type="term" value="C:nucleus"/>
    <property type="evidence" value="ECO:0007669"/>
    <property type="project" value="TreeGrafter"/>
</dbReference>
<proteinExistence type="predicted"/>
<keyword evidence="2" id="KW-0433">Leucine-rich repeat</keyword>
<dbReference type="AlphaFoldDB" id="A0A485LNC1"/>
<dbReference type="Pfam" id="PF13516">
    <property type="entry name" value="LRR_6"/>
    <property type="match status" value="2"/>
</dbReference>
<dbReference type="EMBL" id="CAADRA010007272">
    <property type="protein sequence ID" value="VFT99921.1"/>
    <property type="molecule type" value="Genomic_DNA"/>
</dbReference>
<evidence type="ECO:0000313" key="6">
    <source>
        <dbReference type="Proteomes" id="UP000332933"/>
    </source>
</evidence>
<dbReference type="GO" id="GO:0048471">
    <property type="term" value="C:perinuclear region of cytoplasm"/>
    <property type="evidence" value="ECO:0007669"/>
    <property type="project" value="TreeGrafter"/>
</dbReference>
<reference evidence="5 6" key="1">
    <citation type="submission" date="2019-03" db="EMBL/GenBank/DDBJ databases">
        <authorList>
            <person name="Gaulin E."/>
            <person name="Dumas B."/>
        </authorList>
    </citation>
    <scope>NUCLEOTIDE SEQUENCE [LARGE SCALE GENOMIC DNA]</scope>
    <source>
        <strain evidence="5">CBS 568.67</strain>
    </source>
</reference>